<dbReference type="InterPro" id="IPR002076">
    <property type="entry name" value="ELO_fam"/>
</dbReference>
<feature type="transmembrane region" description="Helical" evidence="11">
    <location>
        <begin position="157"/>
        <end position="177"/>
    </location>
</feature>
<feature type="transmembrane region" description="Helical" evidence="11">
    <location>
        <begin position="197"/>
        <end position="215"/>
    </location>
</feature>
<dbReference type="PANTHER" id="PTHR11157:SF29">
    <property type="entry name" value="ELONGATION OF LONG CHAIN FATTY ACIDS PROTEIN 5"/>
    <property type="match status" value="1"/>
</dbReference>
<comment type="pathway">
    <text evidence="2">Lipid metabolism; fatty acid biosynthesis.</text>
</comment>
<keyword evidence="12" id="KW-1185">Reference proteome</keyword>
<comment type="subcellular location">
    <subcellularLocation>
        <location evidence="1">Membrane</location>
        <topology evidence="1">Multi-pass membrane protein</topology>
    </subcellularLocation>
</comment>
<keyword evidence="10 11" id="KW-0275">Fatty acid biosynthesis</keyword>
<evidence type="ECO:0000256" key="11">
    <source>
        <dbReference type="RuleBase" id="RU361115"/>
    </source>
</evidence>
<dbReference type="GO" id="GO:0009922">
    <property type="term" value="F:fatty acid elongase activity"/>
    <property type="evidence" value="ECO:0007669"/>
    <property type="project" value="UniProtKB-EC"/>
</dbReference>
<comment type="catalytic activity">
    <reaction evidence="11">
        <text>a very-long-chain acyl-CoA + malonyl-CoA + H(+) = a very-long-chain 3-oxoacyl-CoA + CO2 + CoA</text>
        <dbReference type="Rhea" id="RHEA:32727"/>
        <dbReference type="ChEBI" id="CHEBI:15378"/>
        <dbReference type="ChEBI" id="CHEBI:16526"/>
        <dbReference type="ChEBI" id="CHEBI:57287"/>
        <dbReference type="ChEBI" id="CHEBI:57384"/>
        <dbReference type="ChEBI" id="CHEBI:90725"/>
        <dbReference type="ChEBI" id="CHEBI:90736"/>
        <dbReference type="EC" id="2.3.1.199"/>
    </reaction>
</comment>
<keyword evidence="6 11" id="KW-0276">Fatty acid metabolism</keyword>
<dbReference type="GO" id="GO:0030148">
    <property type="term" value="P:sphingolipid biosynthetic process"/>
    <property type="evidence" value="ECO:0007669"/>
    <property type="project" value="TreeGrafter"/>
</dbReference>
<evidence type="ECO:0000313" key="13">
    <source>
        <dbReference type="WBParaSite" id="Hba_15456"/>
    </source>
</evidence>
<evidence type="ECO:0000256" key="4">
    <source>
        <dbReference type="ARBA" id="ARBA00022679"/>
    </source>
</evidence>
<keyword evidence="9 11" id="KW-0472">Membrane</keyword>
<dbReference type="EC" id="2.3.1.199" evidence="11"/>
<accession>A0A1I7XCT9</accession>
<dbReference type="GO" id="GO:0019367">
    <property type="term" value="P:fatty acid elongation, saturated fatty acid"/>
    <property type="evidence" value="ECO:0007669"/>
    <property type="project" value="TreeGrafter"/>
</dbReference>
<feature type="transmembrane region" description="Helical" evidence="11">
    <location>
        <begin position="25"/>
        <end position="44"/>
    </location>
</feature>
<dbReference type="PANTHER" id="PTHR11157">
    <property type="entry name" value="FATTY ACID ACYL TRANSFERASE-RELATED"/>
    <property type="match status" value="1"/>
</dbReference>
<keyword evidence="7 11" id="KW-1133">Transmembrane helix</keyword>
<feature type="transmembrane region" description="Helical" evidence="11">
    <location>
        <begin position="56"/>
        <end position="83"/>
    </location>
</feature>
<dbReference type="GO" id="GO:0042761">
    <property type="term" value="P:very long-chain fatty acid biosynthetic process"/>
    <property type="evidence" value="ECO:0007669"/>
    <property type="project" value="TreeGrafter"/>
</dbReference>
<dbReference type="GO" id="GO:0005789">
    <property type="term" value="C:endoplasmic reticulum membrane"/>
    <property type="evidence" value="ECO:0007669"/>
    <property type="project" value="TreeGrafter"/>
</dbReference>
<proteinExistence type="inferred from homology"/>
<evidence type="ECO:0000256" key="1">
    <source>
        <dbReference type="ARBA" id="ARBA00004141"/>
    </source>
</evidence>
<keyword evidence="5 11" id="KW-0812">Transmembrane</keyword>
<dbReference type="Pfam" id="PF01151">
    <property type="entry name" value="ELO"/>
    <property type="match status" value="1"/>
</dbReference>
<evidence type="ECO:0000256" key="7">
    <source>
        <dbReference type="ARBA" id="ARBA00022989"/>
    </source>
</evidence>
<evidence type="ECO:0000313" key="12">
    <source>
        <dbReference type="Proteomes" id="UP000095283"/>
    </source>
</evidence>
<feature type="transmembrane region" description="Helical" evidence="11">
    <location>
        <begin position="103"/>
        <end position="126"/>
    </location>
</feature>
<feature type="transmembrane region" description="Helical" evidence="11">
    <location>
        <begin position="221"/>
        <end position="242"/>
    </location>
</feature>
<evidence type="ECO:0000256" key="5">
    <source>
        <dbReference type="ARBA" id="ARBA00022692"/>
    </source>
</evidence>
<evidence type="ECO:0000256" key="6">
    <source>
        <dbReference type="ARBA" id="ARBA00022832"/>
    </source>
</evidence>
<evidence type="ECO:0000256" key="3">
    <source>
        <dbReference type="ARBA" id="ARBA00022516"/>
    </source>
</evidence>
<keyword evidence="4 11" id="KW-0808">Transferase</keyword>
<comment type="similarity">
    <text evidence="11">Belongs to the ELO family.</text>
</comment>
<dbReference type="GO" id="GO:0034625">
    <property type="term" value="P:fatty acid elongation, monounsaturated fatty acid"/>
    <property type="evidence" value="ECO:0007669"/>
    <property type="project" value="TreeGrafter"/>
</dbReference>
<dbReference type="AlphaFoldDB" id="A0A1I7XCT9"/>
<dbReference type="Proteomes" id="UP000095283">
    <property type="component" value="Unplaced"/>
</dbReference>
<keyword evidence="3 11" id="KW-0444">Lipid biosynthesis</keyword>
<reference evidence="13" key="1">
    <citation type="submission" date="2016-11" db="UniProtKB">
        <authorList>
            <consortium name="WormBaseParasite"/>
        </authorList>
    </citation>
    <scope>IDENTIFICATION</scope>
</reference>
<organism evidence="12 13">
    <name type="scientific">Heterorhabditis bacteriophora</name>
    <name type="common">Entomopathogenic nematode worm</name>
    <dbReference type="NCBI Taxonomy" id="37862"/>
    <lineage>
        <taxon>Eukaryota</taxon>
        <taxon>Metazoa</taxon>
        <taxon>Ecdysozoa</taxon>
        <taxon>Nematoda</taxon>
        <taxon>Chromadorea</taxon>
        <taxon>Rhabditida</taxon>
        <taxon>Rhabditina</taxon>
        <taxon>Rhabditomorpha</taxon>
        <taxon>Strongyloidea</taxon>
        <taxon>Heterorhabditidae</taxon>
        <taxon>Heterorhabditis</taxon>
    </lineage>
</organism>
<evidence type="ECO:0000256" key="10">
    <source>
        <dbReference type="ARBA" id="ARBA00023160"/>
    </source>
</evidence>
<dbReference type="UniPathway" id="UPA00094"/>
<evidence type="ECO:0000256" key="9">
    <source>
        <dbReference type="ARBA" id="ARBA00023136"/>
    </source>
</evidence>
<protein>
    <recommendedName>
        <fullName evidence="11">Elongation of very long chain fatty acids protein</fullName>
        <ecNumber evidence="11">2.3.1.199</ecNumber>
    </recommendedName>
    <alternativeName>
        <fullName evidence="11">Very-long-chain 3-oxoacyl-CoA synthase</fullName>
    </alternativeName>
</protein>
<evidence type="ECO:0000256" key="8">
    <source>
        <dbReference type="ARBA" id="ARBA00023098"/>
    </source>
</evidence>
<evidence type="ECO:0000256" key="2">
    <source>
        <dbReference type="ARBA" id="ARBA00005194"/>
    </source>
</evidence>
<keyword evidence="8 11" id="KW-0443">Lipid metabolism</keyword>
<dbReference type="GO" id="GO:0034626">
    <property type="term" value="P:fatty acid elongation, polyunsaturated fatty acid"/>
    <property type="evidence" value="ECO:0007669"/>
    <property type="project" value="TreeGrafter"/>
</dbReference>
<name>A0A1I7XCT9_HETBA</name>
<sequence>MSVDLILGDFEYGRAKAYCASIEGFFVKLSVAYIVIIFTIKYYMRNKKAFDLQLPLNIWNGILAVFSILGFIYTFPTFLNVAFNKGLSHTYTNISNIYTDKRAGYWVFLWVLSKIPELLDTLFIVLRKKPLMFMHWYHHALTGYYAIVNYYEDNAHMVWVVWMNYIIHSVMYSYYLLRSLKIKVPPQIAQIITTSQMVQFVAAIGAQMHVGYLFFKEDSSKYAITLRGWTIGVFMLVTYLLLWIRITPNTPEVCYLCLQEYYFRFYNISYYRQGGKKYVNHKTNDKKE</sequence>
<dbReference type="WBParaSite" id="Hba_15456">
    <property type="protein sequence ID" value="Hba_15456"/>
    <property type="gene ID" value="Hba_15456"/>
</dbReference>